<evidence type="ECO:0000313" key="5">
    <source>
        <dbReference type="EMBL" id="GKV15048.1"/>
    </source>
</evidence>
<evidence type="ECO:0000313" key="6">
    <source>
        <dbReference type="Proteomes" id="UP001054252"/>
    </source>
</evidence>
<dbReference type="EMBL" id="BPVZ01000042">
    <property type="protein sequence ID" value="GKV15048.1"/>
    <property type="molecule type" value="Genomic_DNA"/>
</dbReference>
<dbReference type="GO" id="GO:0004869">
    <property type="term" value="F:cysteine-type endopeptidase inhibitor activity"/>
    <property type="evidence" value="ECO:0007669"/>
    <property type="project" value="UniProtKB-KW"/>
</dbReference>
<accession>A0AAV5JUU4</accession>
<keyword evidence="1" id="KW-0646">Protease inhibitor</keyword>
<feature type="domain" description="Cystatin" evidence="4">
    <location>
        <begin position="28"/>
        <end position="117"/>
    </location>
</feature>
<dbReference type="SMART" id="SM00043">
    <property type="entry name" value="CY"/>
    <property type="match status" value="1"/>
</dbReference>
<comment type="caution">
    <text evidence="5">The sequence shown here is derived from an EMBL/GenBank/DDBJ whole genome shotgun (WGS) entry which is preliminary data.</text>
</comment>
<organism evidence="5 6">
    <name type="scientific">Rubroshorea leprosula</name>
    <dbReference type="NCBI Taxonomy" id="152421"/>
    <lineage>
        <taxon>Eukaryota</taxon>
        <taxon>Viridiplantae</taxon>
        <taxon>Streptophyta</taxon>
        <taxon>Embryophyta</taxon>
        <taxon>Tracheophyta</taxon>
        <taxon>Spermatophyta</taxon>
        <taxon>Magnoliopsida</taxon>
        <taxon>eudicotyledons</taxon>
        <taxon>Gunneridae</taxon>
        <taxon>Pentapetalae</taxon>
        <taxon>rosids</taxon>
        <taxon>malvids</taxon>
        <taxon>Malvales</taxon>
        <taxon>Dipterocarpaceae</taxon>
        <taxon>Rubroshorea</taxon>
    </lineage>
</organism>
<gene>
    <name evidence="5" type="ORF">SLEP1_g25850</name>
</gene>
<dbReference type="Proteomes" id="UP001054252">
    <property type="component" value="Unassembled WGS sequence"/>
</dbReference>
<dbReference type="InterPro" id="IPR046350">
    <property type="entry name" value="Cystatin_sf"/>
</dbReference>
<dbReference type="CDD" id="cd00042">
    <property type="entry name" value="CY"/>
    <property type="match status" value="1"/>
</dbReference>
<feature type="chain" id="PRO_5043383241" description="Cystatin domain-containing protein" evidence="3">
    <location>
        <begin position="23"/>
        <end position="120"/>
    </location>
</feature>
<evidence type="ECO:0000256" key="1">
    <source>
        <dbReference type="ARBA" id="ARBA00022690"/>
    </source>
</evidence>
<reference evidence="5 6" key="1">
    <citation type="journal article" date="2021" name="Commun. Biol.">
        <title>The genome of Shorea leprosula (Dipterocarpaceae) highlights the ecological relevance of drought in aseasonal tropical rainforests.</title>
        <authorList>
            <person name="Ng K.K.S."/>
            <person name="Kobayashi M.J."/>
            <person name="Fawcett J.A."/>
            <person name="Hatakeyama M."/>
            <person name="Paape T."/>
            <person name="Ng C.H."/>
            <person name="Ang C.C."/>
            <person name="Tnah L.H."/>
            <person name="Lee C.T."/>
            <person name="Nishiyama T."/>
            <person name="Sese J."/>
            <person name="O'Brien M.J."/>
            <person name="Copetti D."/>
            <person name="Mohd Noor M.I."/>
            <person name="Ong R.C."/>
            <person name="Putra M."/>
            <person name="Sireger I.Z."/>
            <person name="Indrioko S."/>
            <person name="Kosugi Y."/>
            <person name="Izuno A."/>
            <person name="Isagi Y."/>
            <person name="Lee S.L."/>
            <person name="Shimizu K.K."/>
        </authorList>
    </citation>
    <scope>NUCLEOTIDE SEQUENCE [LARGE SCALE GENOMIC DNA]</scope>
    <source>
        <strain evidence="5">214</strain>
    </source>
</reference>
<protein>
    <recommendedName>
        <fullName evidence="4">Cystatin domain-containing protein</fullName>
    </recommendedName>
</protein>
<keyword evidence="2" id="KW-0789">Thiol protease inhibitor</keyword>
<dbReference type="AlphaFoldDB" id="A0AAV5JUU4"/>
<evidence type="ECO:0000256" key="3">
    <source>
        <dbReference type="SAM" id="SignalP"/>
    </source>
</evidence>
<sequence>MQSNFHFLFLFISLLLLPLICAGASASLRVGGWQPIKDLNDSHVKGIAEFAVTAINKQSKTNLKLDSIVKGEQQIVSGINYRLILAVKDGVQSKSYEVTVWEKSWENFRKLISFKPAITI</sequence>
<feature type="signal peptide" evidence="3">
    <location>
        <begin position="1"/>
        <end position="22"/>
    </location>
</feature>
<keyword evidence="6" id="KW-1185">Reference proteome</keyword>
<dbReference type="Pfam" id="PF16845">
    <property type="entry name" value="SQAPI"/>
    <property type="match status" value="1"/>
</dbReference>
<dbReference type="PANTHER" id="PTHR47364">
    <property type="entry name" value="CYSTEINE PROTEINASE INHIBITOR 5"/>
    <property type="match status" value="1"/>
</dbReference>
<dbReference type="InterPro" id="IPR000010">
    <property type="entry name" value="Cystatin_dom"/>
</dbReference>
<proteinExistence type="predicted"/>
<dbReference type="PANTHER" id="PTHR47364:SF2">
    <property type="entry name" value="CYSTEINE PROTEINASE INHIBITOR 5"/>
    <property type="match status" value="1"/>
</dbReference>
<keyword evidence="3" id="KW-0732">Signal</keyword>
<evidence type="ECO:0000259" key="4">
    <source>
        <dbReference type="SMART" id="SM00043"/>
    </source>
</evidence>
<name>A0AAV5JUU4_9ROSI</name>
<dbReference type="SUPFAM" id="SSF54403">
    <property type="entry name" value="Cystatin/monellin"/>
    <property type="match status" value="1"/>
</dbReference>
<dbReference type="Gene3D" id="3.10.450.10">
    <property type="match status" value="1"/>
</dbReference>
<evidence type="ECO:0000256" key="2">
    <source>
        <dbReference type="ARBA" id="ARBA00022704"/>
    </source>
</evidence>